<keyword evidence="1" id="KW-0175">Coiled coil</keyword>
<evidence type="ECO:0000313" key="4">
    <source>
        <dbReference type="EMBL" id="KAL0840778.1"/>
    </source>
</evidence>
<feature type="compositionally biased region" description="Polar residues" evidence="2">
    <location>
        <begin position="1"/>
        <end position="20"/>
    </location>
</feature>
<evidence type="ECO:0000259" key="3">
    <source>
        <dbReference type="Pfam" id="PF25298"/>
    </source>
</evidence>
<name>A0ABD0TDB2_LOXSC</name>
<evidence type="ECO:0000256" key="1">
    <source>
        <dbReference type="SAM" id="Coils"/>
    </source>
</evidence>
<dbReference type="EMBL" id="JBEDNZ010000007">
    <property type="protein sequence ID" value="KAL0840778.1"/>
    <property type="molecule type" value="Genomic_DNA"/>
</dbReference>
<comment type="caution">
    <text evidence="4">The sequence shown here is derived from an EMBL/GenBank/DDBJ whole genome shotgun (WGS) entry which is preliminary data.</text>
</comment>
<evidence type="ECO:0000313" key="5">
    <source>
        <dbReference type="Proteomes" id="UP001549921"/>
    </source>
</evidence>
<reference evidence="4 5" key="1">
    <citation type="submission" date="2024-06" db="EMBL/GenBank/DDBJ databases">
        <title>A chromosome-level genome assembly of beet webworm, Loxostege sticticalis.</title>
        <authorList>
            <person name="Zhang Y."/>
        </authorList>
    </citation>
    <scope>NUCLEOTIDE SEQUENCE [LARGE SCALE GENOMIC DNA]</scope>
    <source>
        <strain evidence="4">AQ028</strain>
        <tissue evidence="4">Male pupae</tissue>
    </source>
</reference>
<evidence type="ECO:0000256" key="2">
    <source>
        <dbReference type="SAM" id="MobiDB-lite"/>
    </source>
</evidence>
<gene>
    <name evidence="4" type="ORF">ABMA28_015961</name>
</gene>
<dbReference type="Pfam" id="PF25298">
    <property type="entry name" value="Baculo_FP_2nd"/>
    <property type="match status" value="1"/>
</dbReference>
<accession>A0ABD0TDB2</accession>
<feature type="domain" description="FP protein C-terminal" evidence="3">
    <location>
        <begin position="235"/>
        <end position="283"/>
    </location>
</feature>
<organism evidence="4 5">
    <name type="scientific">Loxostege sticticalis</name>
    <name type="common">Beet webworm moth</name>
    <dbReference type="NCBI Taxonomy" id="481309"/>
    <lineage>
        <taxon>Eukaryota</taxon>
        <taxon>Metazoa</taxon>
        <taxon>Ecdysozoa</taxon>
        <taxon>Arthropoda</taxon>
        <taxon>Hexapoda</taxon>
        <taxon>Insecta</taxon>
        <taxon>Pterygota</taxon>
        <taxon>Neoptera</taxon>
        <taxon>Endopterygota</taxon>
        <taxon>Lepidoptera</taxon>
        <taxon>Glossata</taxon>
        <taxon>Ditrysia</taxon>
        <taxon>Pyraloidea</taxon>
        <taxon>Crambidae</taxon>
        <taxon>Pyraustinae</taxon>
        <taxon>Loxostege</taxon>
    </lineage>
</organism>
<protein>
    <recommendedName>
        <fullName evidence="3">FP protein C-terminal domain-containing protein</fullName>
    </recommendedName>
</protein>
<feature type="coiled-coil region" evidence="1">
    <location>
        <begin position="74"/>
        <end position="108"/>
    </location>
</feature>
<dbReference type="AlphaFoldDB" id="A0ABD0TDB2"/>
<sequence>MNKSLSDSNLTDETNTTPPNYISIRNKRKRDEDLHTEFENFERKIELMFNKLSTTKDNEISKISQTLTDIQNTNQNIEASIAFLVSQNEDLKKKVDSLEIQNKKDKEYITILEDKLEEVQRSSRKSSVEIKNVPKNPNETNETLINYVCTLASKIDINMTSSDIGDIYRLKSNKPGKNNSSIVVETRATLLKQEFIKKSKLFNIKNKEKLRAKHLGFKTNEETPIYVSEHLTIKGSRLFFLARDLAKTKNYKFCWTSFGRVYVRKSEDSRIIAITNEAQIQNLMQAI</sequence>
<proteinExistence type="predicted"/>
<feature type="region of interest" description="Disordered" evidence="2">
    <location>
        <begin position="1"/>
        <end position="28"/>
    </location>
</feature>
<dbReference type="Proteomes" id="UP001549921">
    <property type="component" value="Unassembled WGS sequence"/>
</dbReference>
<dbReference type="InterPro" id="IPR057251">
    <property type="entry name" value="FP_C"/>
</dbReference>